<proteinExistence type="predicted"/>
<evidence type="ECO:0000313" key="2">
    <source>
        <dbReference type="Proteomes" id="UP001302949"/>
    </source>
</evidence>
<accession>A0ABU5QEC5</accession>
<dbReference type="InterPro" id="IPR027056">
    <property type="entry name" value="Gluconate_2DH_su3"/>
</dbReference>
<keyword evidence="2" id="KW-1185">Reference proteome</keyword>
<name>A0ABU5QEC5_9BACT</name>
<protein>
    <submittedName>
        <fullName evidence="1">Gluconate 2-dehydrogenase subunit 3 family protein</fullName>
        <ecNumber evidence="1">1.-.-.-</ecNumber>
    </submittedName>
</protein>
<dbReference type="Pfam" id="PF13618">
    <property type="entry name" value="Gluconate_2-dh3"/>
    <property type="match status" value="1"/>
</dbReference>
<dbReference type="EMBL" id="JAYFUM010000023">
    <property type="protein sequence ID" value="MEA5141068.1"/>
    <property type="molecule type" value="Genomic_DNA"/>
</dbReference>
<organism evidence="1 2">
    <name type="scientific">Arcicella rigui</name>
    <dbReference type="NCBI Taxonomy" id="797020"/>
    <lineage>
        <taxon>Bacteria</taxon>
        <taxon>Pseudomonadati</taxon>
        <taxon>Bacteroidota</taxon>
        <taxon>Cytophagia</taxon>
        <taxon>Cytophagales</taxon>
        <taxon>Flectobacillaceae</taxon>
        <taxon>Arcicella</taxon>
    </lineage>
</organism>
<dbReference type="Proteomes" id="UP001302949">
    <property type="component" value="Unassembled WGS sequence"/>
</dbReference>
<dbReference type="EC" id="1.-.-.-" evidence="1"/>
<comment type="caution">
    <text evidence="1">The sequence shown here is derived from an EMBL/GenBank/DDBJ whole genome shotgun (WGS) entry which is preliminary data.</text>
</comment>
<dbReference type="RefSeq" id="WP_323298223.1">
    <property type="nucleotide sequence ID" value="NZ_JAYFUM010000023.1"/>
</dbReference>
<keyword evidence="1" id="KW-0560">Oxidoreductase</keyword>
<dbReference type="GO" id="GO:0016491">
    <property type="term" value="F:oxidoreductase activity"/>
    <property type="evidence" value="ECO:0007669"/>
    <property type="project" value="UniProtKB-KW"/>
</dbReference>
<sequence length="198" mass="22122">MNRREVLKNTTLFLGYSLSAGALSELFIACQKEAQLNWQPVFLSNNQANLIAEIAETILPKTETPGAKELGVPQFIDKMLKEMLSEADQKAFLEDLEKFDEACEEANKKPFIECNQQEREAFLLKADKEAGKLPPSAWGITLVAKPDPVAFFRRVKSLTLLGYYTSEKVGKEILSYDPVPGTFIACMPLSEVGNAWNE</sequence>
<gene>
    <name evidence="1" type="ORF">VB248_18090</name>
</gene>
<reference evidence="1 2" key="1">
    <citation type="submission" date="2023-12" db="EMBL/GenBank/DDBJ databases">
        <title>Novel species of the genus Arcicella isolated from rivers.</title>
        <authorList>
            <person name="Lu H."/>
        </authorList>
    </citation>
    <scope>NUCLEOTIDE SEQUENCE [LARGE SCALE GENOMIC DNA]</scope>
    <source>
        <strain evidence="1 2">KCTC 23307</strain>
    </source>
</reference>
<evidence type="ECO:0000313" key="1">
    <source>
        <dbReference type="EMBL" id="MEA5141068.1"/>
    </source>
</evidence>